<keyword evidence="2" id="KW-1185">Reference proteome</keyword>
<evidence type="ECO:0000313" key="2">
    <source>
        <dbReference type="Proteomes" id="UP001597299"/>
    </source>
</evidence>
<gene>
    <name evidence="1" type="ORF">ACFSNC_18235</name>
</gene>
<reference evidence="2" key="1">
    <citation type="journal article" date="2019" name="Int. J. Syst. Evol. Microbiol.">
        <title>The Global Catalogue of Microorganisms (GCM) 10K type strain sequencing project: providing services to taxonomists for standard genome sequencing and annotation.</title>
        <authorList>
            <consortium name="The Broad Institute Genomics Platform"/>
            <consortium name="The Broad Institute Genome Sequencing Center for Infectious Disease"/>
            <person name="Wu L."/>
            <person name="Ma J."/>
        </authorList>
    </citation>
    <scope>NUCLEOTIDE SEQUENCE [LARGE SCALE GENOMIC DNA]</scope>
    <source>
        <strain evidence="2">CCM 7435</strain>
    </source>
</reference>
<evidence type="ECO:0000313" key="1">
    <source>
        <dbReference type="EMBL" id="MFD2142349.1"/>
    </source>
</evidence>
<proteinExistence type="predicted"/>
<dbReference type="EMBL" id="JBHUHD010000001">
    <property type="protein sequence ID" value="MFD2142349.1"/>
    <property type="molecule type" value="Genomic_DNA"/>
</dbReference>
<accession>A0ABW4Z1F3</accession>
<comment type="caution">
    <text evidence="1">The sequence shown here is derived from an EMBL/GenBank/DDBJ whole genome shotgun (WGS) entry which is preliminary data.</text>
</comment>
<dbReference type="Proteomes" id="UP001597299">
    <property type="component" value="Unassembled WGS sequence"/>
</dbReference>
<dbReference type="Pfam" id="PF13455">
    <property type="entry name" value="MUG113"/>
    <property type="match status" value="1"/>
</dbReference>
<name>A0ABW4Z1F3_9HYPH</name>
<dbReference type="RefSeq" id="WP_213354120.1">
    <property type="nucleotide sequence ID" value="NZ_JAHBGB010000037.1"/>
</dbReference>
<sequence>MMIGEVYFVQAEKGPVKIGFSTDVPRRIGQLQSGMREIMTLLAVMPGDRRTEYFFHQKLRAFRITGEWFHPSSDVLKAAQDASSVGLESVPPDYRPLPEYDPPSGFDDDMKSEARYYCIQIAGHRVGSETIRDLMRRVEKVTGVKLRTIQTIWYAERGIVHADVYRALREAFEAREAVRLERVSRTGNSEPHVYPILGPGRAA</sequence>
<organism evidence="1 2">
    <name type="scientific">Ancylobacter oerskovii</name>
    <dbReference type="NCBI Taxonomy" id="459519"/>
    <lineage>
        <taxon>Bacteria</taxon>
        <taxon>Pseudomonadati</taxon>
        <taxon>Pseudomonadota</taxon>
        <taxon>Alphaproteobacteria</taxon>
        <taxon>Hyphomicrobiales</taxon>
        <taxon>Xanthobacteraceae</taxon>
        <taxon>Ancylobacter</taxon>
    </lineage>
</organism>
<protein>
    <submittedName>
        <fullName evidence="1">GIY-YIG nuclease family protein</fullName>
    </submittedName>
</protein>